<gene>
    <name evidence="6" type="ORF">E3P99_04057</name>
</gene>
<dbReference type="SUPFAM" id="SSF48371">
    <property type="entry name" value="ARM repeat"/>
    <property type="match status" value="1"/>
</dbReference>
<evidence type="ECO:0000256" key="3">
    <source>
        <dbReference type="ARBA" id="ARBA00022786"/>
    </source>
</evidence>
<name>A0A4T0FB04_9BASI</name>
<keyword evidence="2" id="KW-0677">Repeat</keyword>
<evidence type="ECO:0000256" key="1">
    <source>
        <dbReference type="ARBA" id="ARBA00007657"/>
    </source>
</evidence>
<evidence type="ECO:0000313" key="7">
    <source>
        <dbReference type="Proteomes" id="UP000310189"/>
    </source>
</evidence>
<proteinExistence type="inferred from homology"/>
<dbReference type="GO" id="GO:0010265">
    <property type="term" value="P:SCF complex assembly"/>
    <property type="evidence" value="ECO:0007669"/>
    <property type="project" value="InterPro"/>
</dbReference>
<dbReference type="Proteomes" id="UP000310189">
    <property type="component" value="Unassembled WGS sequence"/>
</dbReference>
<sequence length="1196" mass="132476">MGLNDLYLLVTSSSLSLTEDMERRLVDSLVAKLDDNNAEIKESNMKVLVELVNKIRFKSFNHLVTQLFKSIAKSSKQELKDISLVCLKGVIKQFNQMPLLDADWFIDSAIQLIQTDISIEALDVLGTFISKTSINDEQRLRIINEQFSIITSSNSRQAIKKKSIALLSSLLNQNHIDLLNAFIDSNLPSQFIITAHLLQHTLKLLNSSSHIDAIISHLSSEDDDIKDAALATLESYVTVINPQSHITALTEIAQSHINYNPNYFDVDEDEEEEEDEDEDDEEEEPLSDNDDLSWKVRKSAAKLLTAIIEHNPALLQHLYSTLFISLLNVTSKEREESVKLELFNSINAFFVVSAAVSQKMTLKRKRNDMDVDVGSGCDLQKDTFKAPLIKTLNKHLNEKSLIVRLNAYKLLTALVSTIPDVLQSPYIDEIAPHIEHGLNDVQSTISSGLPIEILTLLNTLFSTHTYRSIQSVIPALTNTLIATTKLTKYHKLSSLALKSLADLVVLLRPKKEDGRCSPAPTKQSEIDDLIKLINSSTIERITDSDLSNNVKDDAIALVAVLLSHSGDTLVQSGTDAQILKLLNDRITNNVNRLSGIKAVQSAAASFDTCTNLVFKEWFAECVRLTTPLIKQNDRVVKIASFECLEILLGRVGGNINKDVAATLIESVLPLINVNEMNTLTFALNIATKMYSTDNADIRAMVLKILTQSYSLTLSPVLITEPLEKFYQTVSKDGAVGDQIIKNLLHQISVIADKDMDDVGGEGEHVLNNASRLIGGVVLESRRGIEQFVSLLQSQNKQVSNIYLSLLVVGHVGQHADLSATHPRLFETVQEYFTHNEDSIRRASSYCLGNICVGSPSKFLPQLFHQLSSSTNYLILLSLKEVITNADLPGGDVDAIFSSLVSTASDDENIRNISAECLGKLLYRSEAYIPKIKQLLEGNVEAGKKVISILAIRFAISEVSHEQDGGIMQLDDLFSTFTALLSLGDLEITRLVLSTVNSAARHKAQLVNESIVANLLTQTTVNTALIRQITLGPFKETIDDGLAIRKTAYECLYTISNHCCELVSAADLLEQVKKGLADVDEIKILSYLILNRMVVVNEELVYESLDDILPYLQKTLQHKPKDNATKMEHERNTELQSSACRTLATLHGSSKTSQHTLLIDVIKTIVEPNTVFKNVFLSSSQLHMSTGGNNPDAMQID</sequence>
<dbReference type="OrthoDB" id="6260732at2759"/>
<evidence type="ECO:0000313" key="6">
    <source>
        <dbReference type="EMBL" id="TIA85191.1"/>
    </source>
</evidence>
<dbReference type="Gene3D" id="1.25.10.10">
    <property type="entry name" value="Leucine-rich Repeat Variant"/>
    <property type="match status" value="1"/>
</dbReference>
<feature type="domain" description="TATA-binding protein interacting (TIP20)" evidence="5">
    <location>
        <begin position="1007"/>
        <end position="1152"/>
    </location>
</feature>
<evidence type="ECO:0000259" key="5">
    <source>
        <dbReference type="Pfam" id="PF08623"/>
    </source>
</evidence>
<protein>
    <recommendedName>
        <fullName evidence="5">TATA-binding protein interacting (TIP20) domain-containing protein</fullName>
    </recommendedName>
</protein>
<dbReference type="EMBL" id="SPNW01000120">
    <property type="protein sequence ID" value="TIA85191.1"/>
    <property type="molecule type" value="Genomic_DNA"/>
</dbReference>
<dbReference type="Pfam" id="PF08623">
    <property type="entry name" value="TIP120"/>
    <property type="match status" value="1"/>
</dbReference>
<accession>A0A4T0FB04</accession>
<keyword evidence="3" id="KW-0833">Ubl conjugation pathway</keyword>
<comment type="caution">
    <text evidence="6">The sequence shown here is derived from an EMBL/GenBank/DDBJ whole genome shotgun (WGS) entry which is preliminary data.</text>
</comment>
<evidence type="ECO:0000256" key="2">
    <source>
        <dbReference type="ARBA" id="ARBA00022737"/>
    </source>
</evidence>
<comment type="similarity">
    <text evidence="1">Belongs to the CAND family.</text>
</comment>
<evidence type="ECO:0000256" key="4">
    <source>
        <dbReference type="SAM" id="MobiDB-lite"/>
    </source>
</evidence>
<feature type="region of interest" description="Disordered" evidence="4">
    <location>
        <begin position="267"/>
        <end position="291"/>
    </location>
</feature>
<dbReference type="InterPro" id="IPR013932">
    <property type="entry name" value="TATA-bd_TIP120"/>
</dbReference>
<dbReference type="PANTHER" id="PTHR12696">
    <property type="entry name" value="TIP120"/>
    <property type="match status" value="1"/>
</dbReference>
<dbReference type="Pfam" id="PF25782">
    <property type="entry name" value="TPR_CAND1"/>
    <property type="match status" value="1"/>
</dbReference>
<reference evidence="6 7" key="1">
    <citation type="submission" date="2019-03" db="EMBL/GenBank/DDBJ databases">
        <title>Sequencing 23 genomes of Wallemia ichthyophaga.</title>
        <authorList>
            <person name="Gostincar C."/>
        </authorList>
    </citation>
    <scope>NUCLEOTIDE SEQUENCE [LARGE SCALE GENOMIC DNA]</scope>
    <source>
        <strain evidence="6 7">EXF-5753</strain>
    </source>
</reference>
<organism evidence="6 7">
    <name type="scientific">Wallemia hederae</name>
    <dbReference type="NCBI Taxonomy" id="1540922"/>
    <lineage>
        <taxon>Eukaryota</taxon>
        <taxon>Fungi</taxon>
        <taxon>Dikarya</taxon>
        <taxon>Basidiomycota</taxon>
        <taxon>Wallemiomycotina</taxon>
        <taxon>Wallemiomycetes</taxon>
        <taxon>Wallemiales</taxon>
        <taxon>Wallemiaceae</taxon>
        <taxon>Wallemia</taxon>
    </lineage>
</organism>
<dbReference type="AlphaFoldDB" id="A0A4T0FB04"/>
<dbReference type="InterPro" id="IPR016024">
    <property type="entry name" value="ARM-type_fold"/>
</dbReference>
<dbReference type="InterPro" id="IPR011989">
    <property type="entry name" value="ARM-like"/>
</dbReference>
<keyword evidence="7" id="KW-1185">Reference proteome</keyword>
<dbReference type="InterPro" id="IPR039852">
    <property type="entry name" value="CAND1/CAND2"/>
</dbReference>